<dbReference type="PROSITE" id="PS51186">
    <property type="entry name" value="GNAT"/>
    <property type="match status" value="1"/>
</dbReference>
<dbReference type="EMBL" id="SLXF01000009">
    <property type="protein sequence ID" value="TCP05056.1"/>
    <property type="molecule type" value="Genomic_DNA"/>
</dbReference>
<keyword evidence="4" id="KW-1185">Reference proteome</keyword>
<evidence type="ECO:0000313" key="3">
    <source>
        <dbReference type="EMBL" id="TCP05056.1"/>
    </source>
</evidence>
<evidence type="ECO:0000259" key="1">
    <source>
        <dbReference type="PROSITE" id="PS51186"/>
    </source>
</evidence>
<name>A0A2S5T3V0_9BURK</name>
<proteinExistence type="predicted"/>
<dbReference type="InterPro" id="IPR016181">
    <property type="entry name" value="Acyl_CoA_acyltransferase"/>
</dbReference>
<reference evidence="3 5" key="2">
    <citation type="submission" date="2019-03" db="EMBL/GenBank/DDBJ databases">
        <title>Genomic Encyclopedia of Type Strains, Phase IV (KMG-IV): sequencing the most valuable type-strain genomes for metagenomic binning, comparative biology and taxonomic classification.</title>
        <authorList>
            <person name="Goeker M."/>
        </authorList>
    </citation>
    <scope>NUCLEOTIDE SEQUENCE [LARGE SCALE GENOMIC DNA]</scope>
    <source>
        <strain evidence="3 5">DSM 15264</strain>
    </source>
</reference>
<dbReference type="RefSeq" id="WP_104357645.1">
    <property type="nucleotide sequence ID" value="NZ_CALFFA010000041.1"/>
</dbReference>
<dbReference type="InterPro" id="IPR000182">
    <property type="entry name" value="GNAT_dom"/>
</dbReference>
<dbReference type="Proteomes" id="UP000294772">
    <property type="component" value="Unassembled WGS sequence"/>
</dbReference>
<gene>
    <name evidence="2" type="ORF">C1702_10440</name>
    <name evidence="3" type="ORF">EV676_109142</name>
</gene>
<dbReference type="Pfam" id="PF13673">
    <property type="entry name" value="Acetyltransf_10"/>
    <property type="match status" value="1"/>
</dbReference>
<dbReference type="CDD" id="cd04301">
    <property type="entry name" value="NAT_SF"/>
    <property type="match status" value="1"/>
</dbReference>
<evidence type="ECO:0000313" key="5">
    <source>
        <dbReference type="Proteomes" id="UP000294772"/>
    </source>
</evidence>
<feature type="domain" description="N-acetyltransferase" evidence="1">
    <location>
        <begin position="13"/>
        <end position="155"/>
    </location>
</feature>
<evidence type="ECO:0000313" key="4">
    <source>
        <dbReference type="Proteomes" id="UP000239406"/>
    </source>
</evidence>
<accession>A0A2S5T3V0</accession>
<dbReference type="AlphaFoldDB" id="A0A2S5T3V0"/>
<dbReference type="Gene3D" id="3.40.630.30">
    <property type="match status" value="1"/>
</dbReference>
<organism evidence="2 4">
    <name type="scientific">Caldimonas thermodepolymerans</name>
    <dbReference type="NCBI Taxonomy" id="215580"/>
    <lineage>
        <taxon>Bacteria</taxon>
        <taxon>Pseudomonadati</taxon>
        <taxon>Pseudomonadota</taxon>
        <taxon>Betaproteobacteria</taxon>
        <taxon>Burkholderiales</taxon>
        <taxon>Sphaerotilaceae</taxon>
        <taxon>Caldimonas</taxon>
    </lineage>
</organism>
<dbReference type="Proteomes" id="UP000239406">
    <property type="component" value="Unassembled WGS sequence"/>
</dbReference>
<protein>
    <submittedName>
        <fullName evidence="3">ElaA protein</fullName>
    </submittedName>
    <submittedName>
        <fullName evidence="2">GNAT family N-acetyltransferase</fullName>
    </submittedName>
</protein>
<reference evidence="2 4" key="1">
    <citation type="submission" date="2018-02" db="EMBL/GenBank/DDBJ databases">
        <title>Reclassifiation of [Polyangium] brachysporum DSM 7029 as Guopingzhaonella breviflexa gen. nov., sp. nov., a member of the family Comamonadaceae.</title>
        <authorList>
            <person name="Tang B."/>
        </authorList>
    </citation>
    <scope>NUCLEOTIDE SEQUENCE [LARGE SCALE GENOMIC DNA]</scope>
    <source>
        <strain evidence="2 4">DSM 15344</strain>
    </source>
</reference>
<dbReference type="EMBL" id="PSNY01000010">
    <property type="protein sequence ID" value="PPE69609.1"/>
    <property type="molecule type" value="Genomic_DNA"/>
</dbReference>
<dbReference type="OrthoDB" id="9796171at2"/>
<keyword evidence="2" id="KW-0808">Transferase</keyword>
<comment type="caution">
    <text evidence="2">The sequence shown here is derived from an EMBL/GenBank/DDBJ whole genome shotgun (WGS) entry which is preliminary data.</text>
</comment>
<dbReference type="SUPFAM" id="SSF55729">
    <property type="entry name" value="Acyl-CoA N-acyltransferases (Nat)"/>
    <property type="match status" value="1"/>
</dbReference>
<evidence type="ECO:0000313" key="2">
    <source>
        <dbReference type="EMBL" id="PPE69609.1"/>
    </source>
</evidence>
<sequence length="155" mass="17037">MTTASPVLHWRWLPFEALSVHELHALLKLRQDVFVLEQTCLYADIDGIDPHCRHGLGLAPDGTLAACARLVPPGLKFEEPAIGRVIVAPAWRGRALGHELMREAIAATRATWPGRAIRLSAQAHLQRFYGALGFATVSDEYDEDGIPHVDMLLAA</sequence>
<dbReference type="GO" id="GO:0016747">
    <property type="term" value="F:acyltransferase activity, transferring groups other than amino-acyl groups"/>
    <property type="evidence" value="ECO:0007669"/>
    <property type="project" value="InterPro"/>
</dbReference>